<dbReference type="Proteomes" id="UP000001784">
    <property type="component" value="Chromosome"/>
</dbReference>
<dbReference type="AlphaFoldDB" id="A0LM88"/>
<accession>A0LM88</accession>
<dbReference type="Pfam" id="PF14667">
    <property type="entry name" value="Polysacc_synt_C"/>
    <property type="match status" value="1"/>
</dbReference>
<dbReference type="InterPro" id="IPR029303">
    <property type="entry name" value="CapF_C"/>
</dbReference>
<dbReference type="SUPFAM" id="SSF51182">
    <property type="entry name" value="RmlC-like cupins"/>
    <property type="match status" value="1"/>
</dbReference>
<feature type="domain" description="Capsular polysaccharide assembling protein CapF C-terminal" evidence="1">
    <location>
        <begin position="18"/>
        <end position="127"/>
    </location>
</feature>
<proteinExistence type="predicted"/>
<sequence length="134" mass="15092">MRGNKPMKSVVEWISPKQDERGSVWEPLSAERLQDQRNVHIVMTEPGKIRGNHFHREGVETIAVYGPALVRIREGESIADIVIPDGRVLRLIIPPGVSHAIKNTGVRPNLLVAFNTTRHDPQVPDTVRDILLRD</sequence>
<dbReference type="KEGG" id="sfu:Sfum_2863"/>
<dbReference type="InParanoid" id="A0LM88"/>
<dbReference type="EMBL" id="CP000478">
    <property type="protein sequence ID" value="ABK18540.1"/>
    <property type="molecule type" value="Genomic_DNA"/>
</dbReference>
<dbReference type="STRING" id="335543.Sfum_2863"/>
<evidence type="ECO:0000313" key="3">
    <source>
        <dbReference type="Proteomes" id="UP000001784"/>
    </source>
</evidence>
<evidence type="ECO:0000259" key="1">
    <source>
        <dbReference type="Pfam" id="PF14667"/>
    </source>
</evidence>
<dbReference type="HOGENOM" id="CLU_1895155_0_0_7"/>
<organism evidence="2 3">
    <name type="scientific">Syntrophobacter fumaroxidans (strain DSM 10017 / MPOB)</name>
    <dbReference type="NCBI Taxonomy" id="335543"/>
    <lineage>
        <taxon>Bacteria</taxon>
        <taxon>Pseudomonadati</taxon>
        <taxon>Thermodesulfobacteriota</taxon>
        <taxon>Syntrophobacteria</taxon>
        <taxon>Syntrophobacterales</taxon>
        <taxon>Syntrophobacteraceae</taxon>
        <taxon>Syntrophobacter</taxon>
    </lineage>
</organism>
<dbReference type="InterPro" id="IPR011051">
    <property type="entry name" value="RmlC_Cupin_sf"/>
</dbReference>
<gene>
    <name evidence="2" type="ordered locus">Sfum_2863</name>
</gene>
<protein>
    <recommendedName>
        <fullName evidence="1">Capsular polysaccharide assembling protein CapF C-terminal domain-containing protein</fullName>
    </recommendedName>
</protein>
<dbReference type="InterPro" id="IPR014710">
    <property type="entry name" value="RmlC-like_jellyroll"/>
</dbReference>
<evidence type="ECO:0000313" key="2">
    <source>
        <dbReference type="EMBL" id="ABK18540.1"/>
    </source>
</evidence>
<dbReference type="Gene3D" id="2.60.120.10">
    <property type="entry name" value="Jelly Rolls"/>
    <property type="match status" value="1"/>
</dbReference>
<reference evidence="2 3" key="1">
    <citation type="submission" date="2006-10" db="EMBL/GenBank/DDBJ databases">
        <title>Complete sequence of Syntrophobacter fumaroxidans MPOB.</title>
        <authorList>
            <consortium name="US DOE Joint Genome Institute"/>
            <person name="Copeland A."/>
            <person name="Lucas S."/>
            <person name="Lapidus A."/>
            <person name="Barry K."/>
            <person name="Detter J.C."/>
            <person name="Glavina del Rio T."/>
            <person name="Hammon N."/>
            <person name="Israni S."/>
            <person name="Pitluck S."/>
            <person name="Goltsman E.G."/>
            <person name="Martinez M."/>
            <person name="Schmutz J."/>
            <person name="Larimer F."/>
            <person name="Land M."/>
            <person name="Hauser L."/>
            <person name="Kyrpides N."/>
            <person name="Kim E."/>
            <person name="Boone D.R."/>
            <person name="Brockman F."/>
            <person name="Culley D."/>
            <person name="Ferry J."/>
            <person name="Gunsalus R."/>
            <person name="McInerney M.J."/>
            <person name="Morrison M."/>
            <person name="Plugge C."/>
            <person name="Rohlin L."/>
            <person name="Scholten J."/>
            <person name="Sieber J."/>
            <person name="Stams A.J.M."/>
            <person name="Worm P."/>
            <person name="Henstra A.M."/>
            <person name="Richardson P."/>
        </authorList>
    </citation>
    <scope>NUCLEOTIDE SEQUENCE [LARGE SCALE GENOMIC DNA]</scope>
    <source>
        <strain evidence="3">DSM 10017 / MPOB</strain>
    </source>
</reference>
<name>A0LM88_SYNFM</name>
<dbReference type="eggNOG" id="COG1898">
    <property type="taxonomic scope" value="Bacteria"/>
</dbReference>
<keyword evidence="3" id="KW-1185">Reference proteome</keyword>